<evidence type="ECO:0000313" key="2">
    <source>
        <dbReference type="Proteomes" id="UP000325788"/>
    </source>
</evidence>
<proteinExistence type="predicted"/>
<dbReference type="Proteomes" id="UP000325788">
    <property type="component" value="Unassembled WGS sequence"/>
</dbReference>
<protein>
    <submittedName>
        <fullName evidence="1">DUF3223 domain-containing protein</fullName>
    </submittedName>
</protein>
<accession>A0A5N4WUN1</accession>
<dbReference type="EMBL" id="VXLD01000001">
    <property type="protein sequence ID" value="KAB1859970.1"/>
    <property type="molecule type" value="Genomic_DNA"/>
</dbReference>
<dbReference type="Gene3D" id="3.10.450.40">
    <property type="match status" value="1"/>
</dbReference>
<dbReference type="RefSeq" id="WP_151503882.1">
    <property type="nucleotide sequence ID" value="NZ_VXLD01000001.1"/>
</dbReference>
<sequence length="216" mass="25317">MAKTIKWWIERNYKTKKSLTDEIRNLINQIDDDCFITEEKDIELLTWVLSHHHDYLNKINGSTNFKIRVRRSLVNSGNKELLILRDDGTEIDISWTKALNPQGSSTHKEDLRNAAVQAVNDQIIEFKDKNTDTICCLCKKQIEDKIEACHYEPRLNELLTQFFGNDEEMEKIDIKDGSYASRYFNPELSEKWATFHANQATLKPAHKKCIRQRKSN</sequence>
<gene>
    <name evidence="1" type="ORF">F4W09_02275</name>
</gene>
<evidence type="ECO:0000313" key="1">
    <source>
        <dbReference type="EMBL" id="KAB1859970.1"/>
    </source>
</evidence>
<comment type="caution">
    <text evidence="1">The sequence shown here is derived from an EMBL/GenBank/DDBJ whole genome shotgun (WGS) entry which is preliminary data.</text>
</comment>
<name>A0A5N4WUN1_9GAMM</name>
<dbReference type="Pfam" id="PF11523">
    <property type="entry name" value="DUF3223"/>
    <property type="match status" value="1"/>
</dbReference>
<organism evidence="1 2">
    <name type="scientific">Acinetobacter tandoii</name>
    <dbReference type="NCBI Taxonomy" id="202954"/>
    <lineage>
        <taxon>Bacteria</taxon>
        <taxon>Pseudomonadati</taxon>
        <taxon>Pseudomonadota</taxon>
        <taxon>Gammaproteobacteria</taxon>
        <taxon>Moraxellales</taxon>
        <taxon>Moraxellaceae</taxon>
        <taxon>Acinetobacter</taxon>
    </lineage>
</organism>
<reference evidence="1 2" key="1">
    <citation type="submission" date="2019-09" db="EMBL/GenBank/DDBJ databases">
        <title>Draft genome sequence of Acinetobacter tandoii W4-4-4 isolated from environmental water sample.</title>
        <authorList>
            <person name="Wee S.K."/>
            <person name="Yan B."/>
            <person name="Mustaffa S.B."/>
            <person name="Yap E.P.H."/>
        </authorList>
    </citation>
    <scope>NUCLEOTIDE SEQUENCE [LARGE SCALE GENOMIC DNA]</scope>
    <source>
        <strain evidence="1 2">W4-4-4</strain>
    </source>
</reference>
<dbReference type="AlphaFoldDB" id="A0A5N4WUN1"/>